<dbReference type="AlphaFoldDB" id="A0A8M1K901"/>
<reference evidence="6" key="1">
    <citation type="submission" date="2025-08" db="UniProtKB">
        <authorList>
            <consortium name="RefSeq"/>
        </authorList>
    </citation>
    <scope>IDENTIFICATION</scope>
</reference>
<feature type="chain" id="PRO_5035429019" evidence="3">
    <location>
        <begin position="25"/>
        <end position="292"/>
    </location>
</feature>
<evidence type="ECO:0000256" key="1">
    <source>
        <dbReference type="SAM" id="MobiDB-lite"/>
    </source>
</evidence>
<dbReference type="PROSITE" id="PS50835">
    <property type="entry name" value="IG_LIKE"/>
    <property type="match status" value="1"/>
</dbReference>
<dbReference type="InterPro" id="IPR013106">
    <property type="entry name" value="Ig_V-set"/>
</dbReference>
<evidence type="ECO:0000256" key="3">
    <source>
        <dbReference type="SAM" id="SignalP"/>
    </source>
</evidence>
<keyword evidence="2" id="KW-0812">Transmembrane</keyword>
<dbReference type="PANTHER" id="PTHR21063:SF4">
    <property type="entry name" value="CD48 ANTIGEN-RELATED"/>
    <property type="match status" value="1"/>
</dbReference>
<dbReference type="OrthoDB" id="9835793at2759"/>
<dbReference type="PANTHER" id="PTHR21063">
    <property type="entry name" value="LFA-3"/>
    <property type="match status" value="1"/>
</dbReference>
<evidence type="ECO:0000313" key="6">
    <source>
        <dbReference type="RefSeq" id="XP_042558975.1"/>
    </source>
</evidence>
<dbReference type="GeneID" id="105902165"/>
<keyword evidence="5" id="KW-1185">Reference proteome</keyword>
<keyword evidence="2" id="KW-0472">Membrane</keyword>
<dbReference type="InterPro" id="IPR003599">
    <property type="entry name" value="Ig_sub"/>
</dbReference>
<feature type="region of interest" description="Disordered" evidence="1">
    <location>
        <begin position="139"/>
        <end position="163"/>
    </location>
</feature>
<feature type="domain" description="Ig-like" evidence="4">
    <location>
        <begin position="137"/>
        <end position="236"/>
    </location>
</feature>
<sequence>MYGSAMMHIGTLVVIFIHYDLMCSLKDDVKRITAKEGNTVTLQPEVHALEIDAQILWSFNQNSKDPKIVNSQVFKGEINTEYSGRLKDRLLLDRNTGSLTIRNITTRESGIYRLHIISERISYWHFNCTVYAPVSAPNISRGHSHSNTKTAKSRTWSGAETQSSSNTSCQVLCSAKNDRQVSLSWFRANQLISQTSSPDVNTTLSLRLDIDEKDNTVYSCVSANPVSNDTTYLNITVMCMNQKDPSMSKRQYPIFLLPLGLSATIAIVAVGMCVKKKREYNISRSTGGHPSD</sequence>
<dbReference type="RefSeq" id="XP_042558975.1">
    <property type="nucleotide sequence ID" value="XM_042703041.1"/>
</dbReference>
<dbReference type="Proteomes" id="UP000515152">
    <property type="component" value="Chromosome 22"/>
</dbReference>
<accession>A0A8M1K901</accession>
<protein>
    <submittedName>
        <fullName evidence="6">CD48 antigen-like isoform X2</fullName>
    </submittedName>
</protein>
<feature type="signal peptide" evidence="3">
    <location>
        <begin position="1"/>
        <end position="24"/>
    </location>
</feature>
<feature type="transmembrane region" description="Helical" evidence="2">
    <location>
        <begin position="252"/>
        <end position="274"/>
    </location>
</feature>
<feature type="compositionally biased region" description="Polar residues" evidence="1">
    <location>
        <begin position="145"/>
        <end position="163"/>
    </location>
</feature>
<evidence type="ECO:0000313" key="5">
    <source>
        <dbReference type="Proteomes" id="UP000515152"/>
    </source>
</evidence>
<name>A0A8M1K901_CLUHA</name>
<keyword evidence="3" id="KW-0732">Signal</keyword>
<organism evidence="5 6">
    <name type="scientific">Clupea harengus</name>
    <name type="common">Atlantic herring</name>
    <dbReference type="NCBI Taxonomy" id="7950"/>
    <lineage>
        <taxon>Eukaryota</taxon>
        <taxon>Metazoa</taxon>
        <taxon>Chordata</taxon>
        <taxon>Craniata</taxon>
        <taxon>Vertebrata</taxon>
        <taxon>Euteleostomi</taxon>
        <taxon>Actinopterygii</taxon>
        <taxon>Neopterygii</taxon>
        <taxon>Teleostei</taxon>
        <taxon>Clupei</taxon>
        <taxon>Clupeiformes</taxon>
        <taxon>Clupeoidei</taxon>
        <taxon>Clupeidae</taxon>
        <taxon>Clupea</taxon>
    </lineage>
</organism>
<dbReference type="InterPro" id="IPR007110">
    <property type="entry name" value="Ig-like_dom"/>
</dbReference>
<proteinExistence type="predicted"/>
<dbReference type="SMART" id="SM00409">
    <property type="entry name" value="IG"/>
    <property type="match status" value="1"/>
</dbReference>
<keyword evidence="2" id="KW-1133">Transmembrane helix</keyword>
<evidence type="ECO:0000256" key="2">
    <source>
        <dbReference type="SAM" id="Phobius"/>
    </source>
</evidence>
<dbReference type="Pfam" id="PF07686">
    <property type="entry name" value="V-set"/>
    <property type="match status" value="1"/>
</dbReference>
<evidence type="ECO:0000259" key="4">
    <source>
        <dbReference type="PROSITE" id="PS50835"/>
    </source>
</evidence>
<gene>
    <name evidence="6" type="primary">LOC105902165</name>
</gene>